<protein>
    <recommendedName>
        <fullName evidence="4">Ig-like domain-containing protein</fullName>
    </recommendedName>
</protein>
<organism evidence="2 3">
    <name type="scientific">Kitasatospora xanthocidica</name>
    <dbReference type="NCBI Taxonomy" id="83382"/>
    <lineage>
        <taxon>Bacteria</taxon>
        <taxon>Bacillati</taxon>
        <taxon>Actinomycetota</taxon>
        <taxon>Actinomycetes</taxon>
        <taxon>Kitasatosporales</taxon>
        <taxon>Streptomycetaceae</taxon>
        <taxon>Kitasatospora</taxon>
    </lineage>
</organism>
<keyword evidence="3" id="KW-1185">Reference proteome</keyword>
<accession>A0A372ZNN7</accession>
<sequence length="181" mass="18113">MAVRVAALSRATAMAAATALGCALALAPTTPAHALGVDVSCTGTFEIAFSPSLTDVSQGTVTNTDHASYATCVTGQPGSSASTHPEPGETCVDLLTRLTPYTEVITWQDGTKSTIAWTSVEATLSGATATGTVMSGHYLGDSATKVVDALSFTGTNPELCPLGDGTVSGVSGTVALTIESL</sequence>
<gene>
    <name evidence="2" type="ORF">DR950_06600</name>
</gene>
<reference evidence="2 3" key="1">
    <citation type="submission" date="2018-08" db="EMBL/GenBank/DDBJ databases">
        <title>Diversity &amp; Physiological Properties of Lignin-Decomposing Actinobacteria from Soil.</title>
        <authorList>
            <person name="Roh S.G."/>
            <person name="Kim S.B."/>
        </authorList>
    </citation>
    <scope>NUCLEOTIDE SEQUENCE [LARGE SCALE GENOMIC DNA]</scope>
    <source>
        <strain evidence="2 3">MMS17-GH009</strain>
    </source>
</reference>
<evidence type="ECO:0000313" key="3">
    <source>
        <dbReference type="Proteomes" id="UP000263377"/>
    </source>
</evidence>
<dbReference type="PROSITE" id="PS51257">
    <property type="entry name" value="PROKAR_LIPOPROTEIN"/>
    <property type="match status" value="1"/>
</dbReference>
<evidence type="ECO:0000313" key="2">
    <source>
        <dbReference type="EMBL" id="RGD57509.1"/>
    </source>
</evidence>
<evidence type="ECO:0008006" key="4">
    <source>
        <dbReference type="Google" id="ProtNLM"/>
    </source>
</evidence>
<comment type="caution">
    <text evidence="2">The sequence shown here is derived from an EMBL/GenBank/DDBJ whole genome shotgun (WGS) entry which is preliminary data.</text>
</comment>
<dbReference type="AlphaFoldDB" id="A0A372ZNN7"/>
<proteinExistence type="predicted"/>
<keyword evidence="1" id="KW-0732">Signal</keyword>
<dbReference type="RefSeq" id="WP_117486284.1">
    <property type="nucleotide sequence ID" value="NZ_QVIG01000001.1"/>
</dbReference>
<feature type="chain" id="PRO_5016687462" description="Ig-like domain-containing protein" evidence="1">
    <location>
        <begin position="35"/>
        <end position="181"/>
    </location>
</feature>
<feature type="signal peptide" evidence="1">
    <location>
        <begin position="1"/>
        <end position="34"/>
    </location>
</feature>
<evidence type="ECO:0000256" key="1">
    <source>
        <dbReference type="SAM" id="SignalP"/>
    </source>
</evidence>
<dbReference type="EMBL" id="QVIG01000001">
    <property type="protein sequence ID" value="RGD57509.1"/>
    <property type="molecule type" value="Genomic_DNA"/>
</dbReference>
<name>A0A372ZNN7_9ACTN</name>
<dbReference type="Proteomes" id="UP000263377">
    <property type="component" value="Unassembled WGS sequence"/>
</dbReference>